<feature type="compositionally biased region" description="Basic and acidic residues" evidence="8">
    <location>
        <begin position="1"/>
        <end position="10"/>
    </location>
</feature>
<dbReference type="InterPro" id="IPR036640">
    <property type="entry name" value="ABC1_TM_sf"/>
</dbReference>
<feature type="compositionally biased region" description="Basic residues" evidence="8">
    <location>
        <begin position="445"/>
        <end position="454"/>
    </location>
</feature>
<gene>
    <name evidence="11" type="ORF">TeGR_g343</name>
</gene>
<evidence type="ECO:0000256" key="8">
    <source>
        <dbReference type="SAM" id="MobiDB-lite"/>
    </source>
</evidence>
<dbReference type="InterPro" id="IPR027417">
    <property type="entry name" value="P-loop_NTPase"/>
</dbReference>
<feature type="domain" description="ABC transmembrane type-1" evidence="10">
    <location>
        <begin position="98"/>
        <end position="383"/>
    </location>
</feature>
<dbReference type="InterPro" id="IPR003439">
    <property type="entry name" value="ABC_transporter-like_ATP-bd"/>
</dbReference>
<keyword evidence="6 9" id="KW-1133">Transmembrane helix</keyword>
<sequence length="618" mass="68079">MPEKIAEPKLSEPSLEEPSLEDRAGPLGCWTLQFLNPLLKLGASKPLQISDLGSPSKVDLCDTSYTSTMKVWSDQPADKKSVAWALIDSYGRWKIVYALSLYACSAGLTFFPVLVLNQLVQYFQSMNTPVPYVLPVNVWILVVSLVALPVMITLLQSRHGVIMNHFAVHVRTSVSLMVYAKSLTISADGKAQTSTGTVVNMMSNDTTQLQRFLQFFGLVSVAPFQVGVALYLIWVQVGNSMFVGLGFLLGLAPINAFLFSFVAKYRKQILSASDSRVKLVNEVLSGIRIIKFYAWEVPFNKSIYDIREEELKALTRLAYLTAVGFSMILLSAPIILNIIVFATYISVQSDTLDAAKAFTTVALFGILRFPFAFMPMGLLQYIQSKIAIARIEKYLLLPDLPEYVKTSATPPESTPGCPLEVVVENASFQWVSAETLKMVEEEKKKPKGKRGRRGRGAEEDEKEEVGGAVIAPDADADADSVDVEEVEIPIEARDTTILHDITLSLEHGKLYGIVGEVGSGKSSLLQAILGEMEPVEPTHTVHMPRKNDDNSDGYAAYCCQTPWVINDTLRGNVLFGRAFDEKRYQEVIKVCALADDIAVLPAGDLTEIGEKVRQPSEA</sequence>
<comment type="subcellular location">
    <subcellularLocation>
        <location evidence="1">Membrane</location>
        <topology evidence="1">Multi-pass membrane protein</topology>
    </subcellularLocation>
</comment>
<protein>
    <recommendedName>
        <fullName evidence="10">ABC transmembrane type-1 domain-containing protein</fullName>
    </recommendedName>
</protein>
<dbReference type="CDD" id="cd18579">
    <property type="entry name" value="ABC_6TM_ABCC_D1"/>
    <property type="match status" value="1"/>
</dbReference>
<dbReference type="InterPro" id="IPR011527">
    <property type="entry name" value="ABC1_TM_dom"/>
</dbReference>
<evidence type="ECO:0000313" key="11">
    <source>
        <dbReference type="EMBL" id="GMI57174.1"/>
    </source>
</evidence>
<evidence type="ECO:0000256" key="9">
    <source>
        <dbReference type="SAM" id="Phobius"/>
    </source>
</evidence>
<reference evidence="11 12" key="1">
    <citation type="journal article" date="2023" name="Commun. Biol.">
        <title>Genome analysis of Parmales, the sister group of diatoms, reveals the evolutionary specialization of diatoms from phago-mixotrophs to photoautotrophs.</title>
        <authorList>
            <person name="Ban H."/>
            <person name="Sato S."/>
            <person name="Yoshikawa S."/>
            <person name="Yamada K."/>
            <person name="Nakamura Y."/>
            <person name="Ichinomiya M."/>
            <person name="Sato N."/>
            <person name="Blanc-Mathieu R."/>
            <person name="Endo H."/>
            <person name="Kuwata A."/>
            <person name="Ogata H."/>
        </authorList>
    </citation>
    <scope>NUCLEOTIDE SEQUENCE [LARGE SCALE GENOMIC DNA]</scope>
</reference>
<evidence type="ECO:0000259" key="10">
    <source>
        <dbReference type="PROSITE" id="PS50929"/>
    </source>
</evidence>
<dbReference type="PROSITE" id="PS50929">
    <property type="entry name" value="ABC_TM1F"/>
    <property type="match status" value="1"/>
</dbReference>
<evidence type="ECO:0000256" key="7">
    <source>
        <dbReference type="ARBA" id="ARBA00023136"/>
    </source>
</evidence>
<dbReference type="PANTHER" id="PTHR24223:SF415">
    <property type="entry name" value="FI20190P1"/>
    <property type="match status" value="1"/>
</dbReference>
<dbReference type="Gene3D" id="3.40.50.300">
    <property type="entry name" value="P-loop containing nucleotide triphosphate hydrolases"/>
    <property type="match status" value="1"/>
</dbReference>
<comment type="caution">
    <text evidence="11">The sequence shown here is derived from an EMBL/GenBank/DDBJ whole genome shotgun (WGS) entry which is preliminary data.</text>
</comment>
<feature type="region of interest" description="Disordered" evidence="8">
    <location>
        <begin position="441"/>
        <end position="464"/>
    </location>
</feature>
<feature type="region of interest" description="Disordered" evidence="8">
    <location>
        <begin position="1"/>
        <end position="21"/>
    </location>
</feature>
<evidence type="ECO:0000256" key="3">
    <source>
        <dbReference type="ARBA" id="ARBA00022692"/>
    </source>
</evidence>
<feature type="transmembrane region" description="Helical" evidence="9">
    <location>
        <begin position="240"/>
        <end position="263"/>
    </location>
</feature>
<feature type="transmembrane region" description="Helical" evidence="9">
    <location>
        <begin position="212"/>
        <end position="234"/>
    </location>
</feature>
<keyword evidence="2" id="KW-0813">Transport</keyword>
<keyword evidence="4" id="KW-0547">Nucleotide-binding</keyword>
<feature type="non-terminal residue" evidence="11">
    <location>
        <position position="618"/>
    </location>
</feature>
<evidence type="ECO:0000256" key="2">
    <source>
        <dbReference type="ARBA" id="ARBA00022448"/>
    </source>
</evidence>
<dbReference type="EMBL" id="BRYB01006420">
    <property type="protein sequence ID" value="GMI57174.1"/>
    <property type="molecule type" value="Genomic_DNA"/>
</dbReference>
<feature type="transmembrane region" description="Helical" evidence="9">
    <location>
        <begin position="95"/>
        <end position="116"/>
    </location>
</feature>
<proteinExistence type="predicted"/>
<evidence type="ECO:0000256" key="6">
    <source>
        <dbReference type="ARBA" id="ARBA00022989"/>
    </source>
</evidence>
<dbReference type="InterPro" id="IPR050173">
    <property type="entry name" value="ABC_transporter_C-like"/>
</dbReference>
<dbReference type="Pfam" id="PF00664">
    <property type="entry name" value="ABC_membrane"/>
    <property type="match status" value="1"/>
</dbReference>
<keyword evidence="5" id="KW-0067">ATP-binding</keyword>
<keyword evidence="7 9" id="KW-0472">Membrane</keyword>
<evidence type="ECO:0000256" key="1">
    <source>
        <dbReference type="ARBA" id="ARBA00004141"/>
    </source>
</evidence>
<dbReference type="InterPro" id="IPR044746">
    <property type="entry name" value="ABCC_6TM_D1"/>
</dbReference>
<dbReference type="Pfam" id="PF00005">
    <property type="entry name" value="ABC_tran"/>
    <property type="match status" value="1"/>
</dbReference>
<accession>A0ABQ6NC98</accession>
<feature type="transmembrane region" description="Helical" evidence="9">
    <location>
        <begin position="357"/>
        <end position="382"/>
    </location>
</feature>
<evidence type="ECO:0000256" key="5">
    <source>
        <dbReference type="ARBA" id="ARBA00022840"/>
    </source>
</evidence>
<evidence type="ECO:0000256" key="4">
    <source>
        <dbReference type="ARBA" id="ARBA00022741"/>
    </source>
</evidence>
<keyword evidence="12" id="KW-1185">Reference proteome</keyword>
<dbReference type="SUPFAM" id="SSF90123">
    <property type="entry name" value="ABC transporter transmembrane region"/>
    <property type="match status" value="1"/>
</dbReference>
<dbReference type="Proteomes" id="UP001165060">
    <property type="component" value="Unassembled WGS sequence"/>
</dbReference>
<organism evidence="11 12">
    <name type="scientific">Tetraparma gracilis</name>
    <dbReference type="NCBI Taxonomy" id="2962635"/>
    <lineage>
        <taxon>Eukaryota</taxon>
        <taxon>Sar</taxon>
        <taxon>Stramenopiles</taxon>
        <taxon>Ochrophyta</taxon>
        <taxon>Bolidophyceae</taxon>
        <taxon>Parmales</taxon>
        <taxon>Triparmaceae</taxon>
        <taxon>Tetraparma</taxon>
    </lineage>
</organism>
<keyword evidence="3 9" id="KW-0812">Transmembrane</keyword>
<feature type="transmembrane region" description="Helical" evidence="9">
    <location>
        <begin position="317"/>
        <end position="345"/>
    </location>
</feature>
<dbReference type="PANTHER" id="PTHR24223">
    <property type="entry name" value="ATP-BINDING CASSETTE SUB-FAMILY C"/>
    <property type="match status" value="1"/>
</dbReference>
<dbReference type="SUPFAM" id="SSF52540">
    <property type="entry name" value="P-loop containing nucleoside triphosphate hydrolases"/>
    <property type="match status" value="1"/>
</dbReference>
<dbReference type="Gene3D" id="1.20.1560.10">
    <property type="entry name" value="ABC transporter type 1, transmembrane domain"/>
    <property type="match status" value="1"/>
</dbReference>
<name>A0ABQ6NC98_9STRA</name>
<evidence type="ECO:0000313" key="12">
    <source>
        <dbReference type="Proteomes" id="UP001165060"/>
    </source>
</evidence>
<feature type="transmembrane region" description="Helical" evidence="9">
    <location>
        <begin position="136"/>
        <end position="155"/>
    </location>
</feature>